<sequence length="357" mass="40167">MGDGNPLHIPELVDHCIGFLSTSTLDLMACALVARFWVHPAQSRLFHTPYRTNNHLCLSNQRALEFCRALAANSNLASHVRDLSFDLLDSYFPLLFDSCFPLVKETLKQVYTIQFTHLEHLLLDAQILHLIPKEITQFLQSHAMLRSLGFMGEFAALSRRFADIWVCCPSTIEHLAIYCDRVGVPLSVIPTLPRAPIYLKSFELALWRGSIGGPAPLEQLHNQLYPFNISRLQALSVADGSQLSWATLSIPSLQVLDLEFNLSSFPNLRILRINFLTFITTDVLHIFDSIAPSQHTIHTIVIAMEAVYSDEESTVLDSTLSSMLILPSPIIEVDIGDTWRDAESEFPMIMSRNMVSC</sequence>
<gene>
    <name evidence="1" type="ORF">R3P38DRAFT_2582699</name>
</gene>
<protein>
    <recommendedName>
        <fullName evidence="3">F-box domain-containing protein</fullName>
    </recommendedName>
</protein>
<keyword evidence="2" id="KW-1185">Reference proteome</keyword>
<comment type="caution">
    <text evidence="1">The sequence shown here is derived from an EMBL/GenBank/DDBJ whole genome shotgun (WGS) entry which is preliminary data.</text>
</comment>
<proteinExistence type="predicted"/>
<dbReference type="Proteomes" id="UP001362999">
    <property type="component" value="Unassembled WGS sequence"/>
</dbReference>
<name>A0AAV9ZAS1_9AGAR</name>
<dbReference type="AlphaFoldDB" id="A0AAV9ZAS1"/>
<dbReference type="EMBL" id="JAWWNJ010000174">
    <property type="protein sequence ID" value="KAK6975128.1"/>
    <property type="molecule type" value="Genomic_DNA"/>
</dbReference>
<dbReference type="InterPro" id="IPR001611">
    <property type="entry name" value="Leu-rich_rpt"/>
</dbReference>
<dbReference type="PROSITE" id="PS51450">
    <property type="entry name" value="LRR"/>
    <property type="match status" value="1"/>
</dbReference>
<evidence type="ECO:0008006" key="3">
    <source>
        <dbReference type="Google" id="ProtNLM"/>
    </source>
</evidence>
<evidence type="ECO:0000313" key="1">
    <source>
        <dbReference type="EMBL" id="KAK6975128.1"/>
    </source>
</evidence>
<accession>A0AAV9ZAS1</accession>
<evidence type="ECO:0000313" key="2">
    <source>
        <dbReference type="Proteomes" id="UP001362999"/>
    </source>
</evidence>
<organism evidence="1 2">
    <name type="scientific">Favolaschia claudopus</name>
    <dbReference type="NCBI Taxonomy" id="2862362"/>
    <lineage>
        <taxon>Eukaryota</taxon>
        <taxon>Fungi</taxon>
        <taxon>Dikarya</taxon>
        <taxon>Basidiomycota</taxon>
        <taxon>Agaricomycotina</taxon>
        <taxon>Agaricomycetes</taxon>
        <taxon>Agaricomycetidae</taxon>
        <taxon>Agaricales</taxon>
        <taxon>Marasmiineae</taxon>
        <taxon>Mycenaceae</taxon>
        <taxon>Favolaschia</taxon>
    </lineage>
</organism>
<reference evidence="1 2" key="1">
    <citation type="journal article" date="2024" name="J Genomics">
        <title>Draft genome sequencing and assembly of Favolaschia claudopus CIRM-BRFM 2984 isolated from oak limbs.</title>
        <authorList>
            <person name="Navarro D."/>
            <person name="Drula E."/>
            <person name="Chaduli D."/>
            <person name="Cazenave R."/>
            <person name="Ahrendt S."/>
            <person name="Wang J."/>
            <person name="Lipzen A."/>
            <person name="Daum C."/>
            <person name="Barry K."/>
            <person name="Grigoriev I.V."/>
            <person name="Favel A."/>
            <person name="Rosso M.N."/>
            <person name="Martin F."/>
        </authorList>
    </citation>
    <scope>NUCLEOTIDE SEQUENCE [LARGE SCALE GENOMIC DNA]</scope>
    <source>
        <strain evidence="1 2">CIRM-BRFM 2984</strain>
    </source>
</reference>